<dbReference type="STRING" id="571915.CMUST_10050"/>
<dbReference type="KEGG" id="cmv:CMUST_10050"/>
<dbReference type="Proteomes" id="UP000035199">
    <property type="component" value="Chromosome"/>
</dbReference>
<reference evidence="1 2" key="1">
    <citation type="journal article" date="2015" name="Genome Announc.">
        <title>Complete Genome Sequence of the Type Strain Corynebacterium mustelae DSM 45274, Isolated from Various Tissues of a Male Ferret with Lethal Sepsis.</title>
        <authorList>
            <person name="Ruckert C."/>
            <person name="Eimer J."/>
            <person name="Winkler A."/>
            <person name="Tauch A."/>
        </authorList>
    </citation>
    <scope>NUCLEOTIDE SEQUENCE [LARGE SCALE GENOMIC DNA]</scope>
    <source>
        <strain evidence="1 2">DSM 45274</strain>
    </source>
</reference>
<proteinExistence type="predicted"/>
<evidence type="ECO:0000313" key="2">
    <source>
        <dbReference type="Proteomes" id="UP000035199"/>
    </source>
</evidence>
<protein>
    <submittedName>
        <fullName evidence="1">Uncharacterized protein</fullName>
    </submittedName>
</protein>
<dbReference type="AlphaFoldDB" id="A0A0G3GYU0"/>
<gene>
    <name evidence="1" type="ORF">CMUST_10050</name>
</gene>
<keyword evidence="2" id="KW-1185">Reference proteome</keyword>
<reference evidence="2" key="2">
    <citation type="submission" date="2015-05" db="EMBL/GenBank/DDBJ databases">
        <title>Complete genome sequence of Corynebacterium mustelae DSM 45274, isolated from various tissues of a male ferret with lethal sepsis.</title>
        <authorList>
            <person name="Ruckert C."/>
            <person name="Albersmeier A."/>
            <person name="Winkler A."/>
            <person name="Tauch A."/>
        </authorList>
    </citation>
    <scope>NUCLEOTIDE SEQUENCE [LARGE SCALE GENOMIC DNA]</scope>
    <source>
        <strain evidence="2">DSM 45274</strain>
    </source>
</reference>
<name>A0A0G3GYU0_9CORY</name>
<evidence type="ECO:0000313" key="1">
    <source>
        <dbReference type="EMBL" id="AKK06326.1"/>
    </source>
</evidence>
<organism evidence="1 2">
    <name type="scientific">Corynebacterium mustelae</name>
    <dbReference type="NCBI Taxonomy" id="571915"/>
    <lineage>
        <taxon>Bacteria</taxon>
        <taxon>Bacillati</taxon>
        <taxon>Actinomycetota</taxon>
        <taxon>Actinomycetes</taxon>
        <taxon>Mycobacteriales</taxon>
        <taxon>Corynebacteriaceae</taxon>
        <taxon>Corynebacterium</taxon>
    </lineage>
</organism>
<dbReference type="EMBL" id="CP011542">
    <property type="protein sequence ID" value="AKK06326.1"/>
    <property type="molecule type" value="Genomic_DNA"/>
</dbReference>
<sequence length="76" mass="8412">MFTNFGLIVLIPTDPPSGNSDVKNLSSHGGVLRYVPVLFEAWLECCEGNPKKIWISGCGFKHVSPRFDVGFGVWWG</sequence>
<accession>A0A0G3GYU0</accession>